<dbReference type="InterPro" id="IPR016461">
    <property type="entry name" value="COMT-like"/>
</dbReference>
<dbReference type="OMA" id="RHIFHAF"/>
<organism evidence="5 6">
    <name type="scientific">Trichoderma harzianum</name>
    <name type="common">Hypocrea lixii</name>
    <dbReference type="NCBI Taxonomy" id="5544"/>
    <lineage>
        <taxon>Eukaryota</taxon>
        <taxon>Fungi</taxon>
        <taxon>Dikarya</taxon>
        <taxon>Ascomycota</taxon>
        <taxon>Pezizomycotina</taxon>
        <taxon>Sordariomycetes</taxon>
        <taxon>Hypocreomycetidae</taxon>
        <taxon>Hypocreales</taxon>
        <taxon>Hypocreaceae</taxon>
        <taxon>Trichoderma</taxon>
    </lineage>
</organism>
<dbReference type="Gene3D" id="1.10.10.10">
    <property type="entry name" value="Winged helix-like DNA-binding domain superfamily/Winged helix DNA-binding domain"/>
    <property type="match status" value="1"/>
</dbReference>
<dbReference type="Proteomes" id="UP000034112">
    <property type="component" value="Unassembled WGS sequence"/>
</dbReference>
<dbReference type="Pfam" id="PF00891">
    <property type="entry name" value="Methyltransf_2"/>
    <property type="match status" value="1"/>
</dbReference>
<gene>
    <name evidence="5" type="ORF">THAR02_03613</name>
</gene>
<name>A0A0F9ZW33_TRIHA</name>
<keyword evidence="3" id="KW-0949">S-adenosyl-L-methionine</keyword>
<reference evidence="6" key="1">
    <citation type="journal article" date="2015" name="Genome Announc.">
        <title>Draft whole-genome sequence of the biocontrol agent Trichoderma harzianum T6776.</title>
        <authorList>
            <person name="Baroncelli R."/>
            <person name="Piaggeschi G."/>
            <person name="Fiorini L."/>
            <person name="Bertolini E."/>
            <person name="Zapparata A."/>
            <person name="Pe M.E."/>
            <person name="Sarrocco S."/>
            <person name="Vannacci G."/>
        </authorList>
    </citation>
    <scope>NUCLEOTIDE SEQUENCE [LARGE SCALE GENOMIC DNA]</scope>
    <source>
        <strain evidence="6">T6776</strain>
    </source>
</reference>
<dbReference type="OrthoDB" id="1606438at2759"/>
<dbReference type="SUPFAM" id="SSF53335">
    <property type="entry name" value="S-adenosyl-L-methionine-dependent methyltransferases"/>
    <property type="match status" value="1"/>
</dbReference>
<dbReference type="GO" id="GO:0032259">
    <property type="term" value="P:methylation"/>
    <property type="evidence" value="ECO:0007669"/>
    <property type="project" value="UniProtKB-KW"/>
</dbReference>
<dbReference type="Gene3D" id="3.40.50.150">
    <property type="entry name" value="Vaccinia Virus protein VP39"/>
    <property type="match status" value="1"/>
</dbReference>
<evidence type="ECO:0000256" key="2">
    <source>
        <dbReference type="ARBA" id="ARBA00022679"/>
    </source>
</evidence>
<accession>A0A0F9ZW33</accession>
<evidence type="ECO:0000313" key="6">
    <source>
        <dbReference type="Proteomes" id="UP000034112"/>
    </source>
</evidence>
<evidence type="ECO:0000256" key="3">
    <source>
        <dbReference type="ARBA" id="ARBA00022691"/>
    </source>
</evidence>
<feature type="domain" description="O-methyltransferase C-terminal" evidence="4">
    <location>
        <begin position="220"/>
        <end position="413"/>
    </location>
</feature>
<dbReference type="InterPro" id="IPR036388">
    <property type="entry name" value="WH-like_DNA-bd_sf"/>
</dbReference>
<dbReference type="SUPFAM" id="SSF46785">
    <property type="entry name" value="Winged helix' DNA-binding domain"/>
    <property type="match status" value="1"/>
</dbReference>
<dbReference type="PANTHER" id="PTHR43712:SF16">
    <property type="entry name" value="O-METHYLTRANSFERASE ELCB"/>
    <property type="match status" value="1"/>
</dbReference>
<dbReference type="PANTHER" id="PTHR43712">
    <property type="entry name" value="PUTATIVE (AFU_ORTHOLOGUE AFUA_4G14580)-RELATED"/>
    <property type="match status" value="1"/>
</dbReference>
<protein>
    <submittedName>
        <fullName evidence="5">O-methyltransferase</fullName>
    </submittedName>
</protein>
<dbReference type="InterPro" id="IPR029063">
    <property type="entry name" value="SAM-dependent_MTases_sf"/>
</dbReference>
<evidence type="ECO:0000256" key="1">
    <source>
        <dbReference type="ARBA" id="ARBA00022603"/>
    </source>
</evidence>
<evidence type="ECO:0000313" key="5">
    <source>
        <dbReference type="EMBL" id="KKP04262.1"/>
    </source>
</evidence>
<dbReference type="EMBL" id="JOKZ01000082">
    <property type="protein sequence ID" value="KKP04262.1"/>
    <property type="molecule type" value="Genomic_DNA"/>
</dbReference>
<keyword evidence="2 5" id="KW-0808">Transferase</keyword>
<dbReference type="InterPro" id="IPR036390">
    <property type="entry name" value="WH_DNA-bd_sf"/>
</dbReference>
<sequence length="438" mass="49046">MGSLAKATTESSVDWLTILSKEIVEKTRILTDTLRAKGLGAPSFQANGLSDFPLNEVDDEAIKVRQEILGLTKELHDLVLGPREWLKTMAWDAISYIPLHAICEFKIAEAVPLTGSIPYEDLAVEVQRLSGTAILPLDLRRLLRLAITNNTFHEPKIGSVAHNRISLLLLDDTALANWAAFFTMDMMGPVANTVAAMKKWPGSQEANETGVNITFNHSDSFFDHLQADEALARRYATMLQSHGSREGYDISYTVSGYPWARLGSSTVVDMGGSEGVVSFAVAEQFPQLRFIVQDLAGMRTPEAIDKIPKHLTDRVSLTTHDFFQPQTESADAYLFRHIFHAFSDKYAIDILRALVPALRPGARVIINDIVLPAPGLLSQLEEKSIRTMDVLMKAVCNSREREVDDWRSLFEQADKRFRWQGAWKSSGKLWFIESIWEP</sequence>
<dbReference type="PROSITE" id="PS51683">
    <property type="entry name" value="SAM_OMT_II"/>
    <property type="match status" value="1"/>
</dbReference>
<dbReference type="InterPro" id="IPR001077">
    <property type="entry name" value="COMT_C"/>
</dbReference>
<dbReference type="GO" id="GO:0008171">
    <property type="term" value="F:O-methyltransferase activity"/>
    <property type="evidence" value="ECO:0007669"/>
    <property type="project" value="InterPro"/>
</dbReference>
<comment type="caution">
    <text evidence="5">The sequence shown here is derived from an EMBL/GenBank/DDBJ whole genome shotgun (WGS) entry which is preliminary data.</text>
</comment>
<keyword evidence="1 5" id="KW-0489">Methyltransferase</keyword>
<dbReference type="AlphaFoldDB" id="A0A0F9ZW33"/>
<proteinExistence type="predicted"/>
<evidence type="ECO:0000259" key="4">
    <source>
        <dbReference type="Pfam" id="PF00891"/>
    </source>
</evidence>